<dbReference type="EMBL" id="JAGKTC010000001">
    <property type="protein sequence ID" value="MBP3983688.1"/>
    <property type="molecule type" value="Genomic_DNA"/>
</dbReference>
<gene>
    <name evidence="9" type="primary">tsaC</name>
    <name evidence="11" type="ORF">J5837_04545</name>
</gene>
<comment type="catalytic activity">
    <reaction evidence="8 9">
        <text>L-threonine + hydrogencarbonate + ATP = L-threonylcarbamoyladenylate + diphosphate + H2O</text>
        <dbReference type="Rhea" id="RHEA:36407"/>
        <dbReference type="ChEBI" id="CHEBI:15377"/>
        <dbReference type="ChEBI" id="CHEBI:17544"/>
        <dbReference type="ChEBI" id="CHEBI:30616"/>
        <dbReference type="ChEBI" id="CHEBI:33019"/>
        <dbReference type="ChEBI" id="CHEBI:57926"/>
        <dbReference type="ChEBI" id="CHEBI:73682"/>
        <dbReference type="EC" id="2.7.7.87"/>
    </reaction>
</comment>
<evidence type="ECO:0000313" key="12">
    <source>
        <dbReference type="Proteomes" id="UP000673447"/>
    </source>
</evidence>
<evidence type="ECO:0000256" key="6">
    <source>
        <dbReference type="ARBA" id="ARBA00022741"/>
    </source>
</evidence>
<dbReference type="GO" id="GO:0005524">
    <property type="term" value="F:ATP binding"/>
    <property type="evidence" value="ECO:0007669"/>
    <property type="project" value="UniProtKB-UniRule"/>
</dbReference>
<dbReference type="GO" id="GO:0003725">
    <property type="term" value="F:double-stranded RNA binding"/>
    <property type="evidence" value="ECO:0007669"/>
    <property type="project" value="InterPro"/>
</dbReference>
<evidence type="ECO:0000256" key="3">
    <source>
        <dbReference type="ARBA" id="ARBA00022679"/>
    </source>
</evidence>
<reference evidence="11" key="1">
    <citation type="journal article" date="2016" name="Int. J. Syst. Evol. Microbiol.">
        <title>Pseudoxanthomonas helianthi sp. nov., isolated from roots of Jerusalem artichoke (Helianthus tuberosus).</title>
        <authorList>
            <person name="Kittiwongwattana C."/>
            <person name="Thawai C."/>
        </authorList>
    </citation>
    <scope>NUCLEOTIDE SEQUENCE</scope>
    <source>
        <strain evidence="11">110414</strain>
    </source>
</reference>
<dbReference type="PANTHER" id="PTHR17490">
    <property type="entry name" value="SUA5"/>
    <property type="match status" value="1"/>
</dbReference>
<evidence type="ECO:0000256" key="5">
    <source>
        <dbReference type="ARBA" id="ARBA00022695"/>
    </source>
</evidence>
<evidence type="ECO:0000256" key="9">
    <source>
        <dbReference type="HAMAP-Rule" id="MF_01852"/>
    </source>
</evidence>
<evidence type="ECO:0000256" key="1">
    <source>
        <dbReference type="ARBA" id="ARBA00004496"/>
    </source>
</evidence>
<dbReference type="Pfam" id="PF01300">
    <property type="entry name" value="Sua5_yciO_yrdC"/>
    <property type="match status" value="1"/>
</dbReference>
<evidence type="ECO:0000313" key="11">
    <source>
        <dbReference type="EMBL" id="MBP3983688.1"/>
    </source>
</evidence>
<dbReference type="Proteomes" id="UP000673447">
    <property type="component" value="Unassembled WGS sequence"/>
</dbReference>
<dbReference type="GO" id="GO:0006450">
    <property type="term" value="P:regulation of translational fidelity"/>
    <property type="evidence" value="ECO:0007669"/>
    <property type="project" value="TreeGrafter"/>
</dbReference>
<reference evidence="11" key="2">
    <citation type="submission" date="2021-03" db="EMBL/GenBank/DDBJ databases">
        <authorList>
            <person name="Cao W."/>
        </authorList>
    </citation>
    <scope>NUCLEOTIDE SEQUENCE</scope>
    <source>
        <strain evidence="11">110414</strain>
    </source>
</reference>
<dbReference type="SUPFAM" id="SSF55821">
    <property type="entry name" value="YrdC/RibB"/>
    <property type="match status" value="1"/>
</dbReference>
<evidence type="ECO:0000256" key="4">
    <source>
        <dbReference type="ARBA" id="ARBA00022694"/>
    </source>
</evidence>
<dbReference type="PANTHER" id="PTHR17490:SF18">
    <property type="entry name" value="THREONYLCARBAMOYL-AMP SYNTHASE"/>
    <property type="match status" value="1"/>
</dbReference>
<keyword evidence="3 9" id="KW-0808">Transferase</keyword>
<dbReference type="GO" id="GO:0061710">
    <property type="term" value="F:L-threonylcarbamoyladenylate synthase"/>
    <property type="evidence" value="ECO:0007669"/>
    <property type="project" value="UniProtKB-EC"/>
</dbReference>
<accession>A0A941AUW6</accession>
<dbReference type="InterPro" id="IPR023535">
    <property type="entry name" value="TC-AMP_synthase"/>
</dbReference>
<dbReference type="GO" id="GO:0002949">
    <property type="term" value="P:tRNA threonylcarbamoyladenosine modification"/>
    <property type="evidence" value="ECO:0007669"/>
    <property type="project" value="UniProtKB-UniRule"/>
</dbReference>
<protein>
    <recommendedName>
        <fullName evidence="9">Threonylcarbamoyl-AMP synthase</fullName>
        <shortName evidence="9">TC-AMP synthase</shortName>
        <ecNumber evidence="9">2.7.7.87</ecNumber>
    </recommendedName>
    <alternativeName>
        <fullName evidence="9">L-threonylcarbamoyladenylate synthase</fullName>
    </alternativeName>
    <alternativeName>
        <fullName evidence="9">t(6)A37 threonylcarbamoyladenosine biosynthesis protein TsaC</fullName>
    </alternativeName>
    <alternativeName>
        <fullName evidence="9">tRNA threonylcarbamoyladenosine biosynthesis protein TsaC</fullName>
    </alternativeName>
</protein>
<dbReference type="InterPro" id="IPR050156">
    <property type="entry name" value="TC-AMP_synthase_SUA5"/>
</dbReference>
<keyword evidence="5 9" id="KW-0548">Nucleotidyltransferase</keyword>
<dbReference type="HAMAP" id="MF_01852">
    <property type="entry name" value="TsaC"/>
    <property type="match status" value="1"/>
</dbReference>
<keyword evidence="7 9" id="KW-0067">ATP-binding</keyword>
<keyword evidence="2 9" id="KW-0963">Cytoplasm</keyword>
<dbReference type="GO" id="GO:0000049">
    <property type="term" value="F:tRNA binding"/>
    <property type="evidence" value="ECO:0007669"/>
    <property type="project" value="TreeGrafter"/>
</dbReference>
<dbReference type="FunFam" id="3.90.870.10:FF:000004">
    <property type="entry name" value="Threonylcarbamoyl-AMP synthase"/>
    <property type="match status" value="1"/>
</dbReference>
<proteinExistence type="inferred from homology"/>
<keyword evidence="12" id="KW-1185">Reference proteome</keyword>
<dbReference type="Gene3D" id="3.90.870.10">
    <property type="entry name" value="DHBP synthase"/>
    <property type="match status" value="1"/>
</dbReference>
<evidence type="ECO:0000256" key="7">
    <source>
        <dbReference type="ARBA" id="ARBA00022840"/>
    </source>
</evidence>
<comment type="function">
    <text evidence="9">Required for the formation of a threonylcarbamoyl group on adenosine at position 37 (t(6)A37) in tRNAs that read codons beginning with adenine. Catalyzes the conversion of L-threonine, HCO(3)(-)/CO(2) and ATP to give threonylcarbamoyl-AMP (TC-AMP) as the acyladenylate intermediate, with the release of diphosphate.</text>
</comment>
<comment type="caution">
    <text evidence="11">The sequence shown here is derived from an EMBL/GenBank/DDBJ whole genome shotgun (WGS) entry which is preliminary data.</text>
</comment>
<evidence type="ECO:0000256" key="8">
    <source>
        <dbReference type="ARBA" id="ARBA00048366"/>
    </source>
</evidence>
<dbReference type="GO" id="GO:0005737">
    <property type="term" value="C:cytoplasm"/>
    <property type="evidence" value="ECO:0007669"/>
    <property type="project" value="UniProtKB-SubCell"/>
</dbReference>
<evidence type="ECO:0000259" key="10">
    <source>
        <dbReference type="PROSITE" id="PS51163"/>
    </source>
</evidence>
<organism evidence="11 12">
    <name type="scientific">Pseudoxanthomonas helianthi</name>
    <dbReference type="NCBI Taxonomy" id="1453541"/>
    <lineage>
        <taxon>Bacteria</taxon>
        <taxon>Pseudomonadati</taxon>
        <taxon>Pseudomonadota</taxon>
        <taxon>Gammaproteobacteria</taxon>
        <taxon>Lysobacterales</taxon>
        <taxon>Lysobacteraceae</taxon>
        <taxon>Pseudoxanthomonas</taxon>
    </lineage>
</organism>
<dbReference type="InterPro" id="IPR006070">
    <property type="entry name" value="Sua5-like_dom"/>
</dbReference>
<sequence length="193" mass="20011">MRQTPHMSTALTLDDAVARLKSGGVIAYPTEAVWGLGCDPFDEAAVLRLLAIKQRPVEKGLILIAADLAQLQPVLDLATVSEARLAEVLASWPGPNTWVLPSSASAPRWITGAHAGIAVRISAHPTVVALCRAFGGPLVSTSANLAGAPSAFNRDQLDPAVLALVDGATEGETGGLDQPTPIRDALSGHVFRG</sequence>
<comment type="subcellular location">
    <subcellularLocation>
        <location evidence="1 9">Cytoplasm</location>
    </subcellularLocation>
</comment>
<dbReference type="PROSITE" id="PS51163">
    <property type="entry name" value="YRDC"/>
    <property type="match status" value="1"/>
</dbReference>
<comment type="similarity">
    <text evidence="9">Belongs to the SUA5 family. TsaC subfamily.</text>
</comment>
<name>A0A941AUW6_9GAMM</name>
<keyword evidence="6 9" id="KW-0547">Nucleotide-binding</keyword>
<feature type="domain" description="YrdC-like" evidence="10">
    <location>
        <begin position="10"/>
        <end position="193"/>
    </location>
</feature>
<dbReference type="EC" id="2.7.7.87" evidence="9"/>
<keyword evidence="4 9" id="KW-0819">tRNA processing</keyword>
<dbReference type="InterPro" id="IPR017945">
    <property type="entry name" value="DHBP_synth_RibB-like_a/b_dom"/>
</dbReference>
<dbReference type="AlphaFoldDB" id="A0A941AUW6"/>
<evidence type="ECO:0000256" key="2">
    <source>
        <dbReference type="ARBA" id="ARBA00022490"/>
    </source>
</evidence>